<protein>
    <submittedName>
        <fullName evidence="6">ShlB/FhaC/HecB family hemolysin secretion/activation protein</fullName>
    </submittedName>
</protein>
<dbReference type="GO" id="GO:0098046">
    <property type="term" value="C:type V protein secretion system complex"/>
    <property type="evidence" value="ECO:0007669"/>
    <property type="project" value="TreeGrafter"/>
</dbReference>
<dbReference type="GO" id="GO:0008320">
    <property type="term" value="F:protein transmembrane transporter activity"/>
    <property type="evidence" value="ECO:0007669"/>
    <property type="project" value="TreeGrafter"/>
</dbReference>
<dbReference type="PANTHER" id="PTHR34597:SF1">
    <property type="entry name" value="HEME_HEMOPEXIN TRANSPORTER PROTEIN HUXB"/>
    <property type="match status" value="1"/>
</dbReference>
<feature type="domain" description="Polypeptide-transport-associated ShlB-type" evidence="5">
    <location>
        <begin position="88"/>
        <end position="159"/>
    </location>
</feature>
<keyword evidence="3" id="KW-0998">Cell outer membrane</keyword>
<keyword evidence="1" id="KW-0472">Membrane</keyword>
<dbReference type="EMBL" id="NDXW01000001">
    <property type="protein sequence ID" value="RDH45776.1"/>
    <property type="molecule type" value="Genomic_DNA"/>
</dbReference>
<dbReference type="InterPro" id="IPR013686">
    <property type="entry name" value="Polypept-transport_assoc_ShlB"/>
</dbReference>
<dbReference type="RefSeq" id="WP_094788682.1">
    <property type="nucleotide sequence ID" value="NZ_NDXW01000001.1"/>
</dbReference>
<sequence length="592" mass="66303">MKTSTFSCIFSIIVGLNSFAVISQEIPAAITPGGAEPELNQGLSLPAIQEEIFPIPPAIERPLDVDSGPKISVKDINLVGFSDYVENDIFVDELKQIVDEEVANHQNNQEAAQLTIGQLQVIADKLTLYYRSHGLVLAQVYIPAQEVKNNIVEFNVLEGKLGKVFANDNNHYTDEQILKPFSKLLNKPVSAKEMEEALLLLNDYPGLTVGGMFTTGQQVGTADLKAMTLEEKWYSGRLLFDSSGSKYTGKDRYLTELNFYNLAGLVDTLSLQLLQTDRPSNSVYWSFRYELQAFNPRNYVGISSSQNKFDVGSELQALGLEGYSTQHEVYWRHVFKRSRNLNIYGRLGLALKESETKTKTDFTLGTDKLTVLTAQLSFDHVDKKYAGINLGSISYSQGFDGLLGAMQDKSLSSDGDHSSRRKSNGDYVGGKFSKWNLELARVQALNEDQTLTFNFKGQYTKDSLVSLEQYSMGGPNSVRAYPASEFLVDKGYFASLEWNVGFPFIGDNETYNGKRWKDMINFSVFVDHAEGWLNDPLDNEDEKKSLSGVGVGMYFTDINGLDGRFYVAKPFSSHEASNDRDYQVFFEVSYKF</sequence>
<dbReference type="InterPro" id="IPR005565">
    <property type="entry name" value="Hemolysn_activator_HlyB_C"/>
</dbReference>
<keyword evidence="7" id="KW-1185">Reference proteome</keyword>
<dbReference type="GO" id="GO:0046819">
    <property type="term" value="P:protein secretion by the type V secretion system"/>
    <property type="evidence" value="ECO:0007669"/>
    <property type="project" value="TreeGrafter"/>
</dbReference>
<organism evidence="6 7">
    <name type="scientific">Zooshikella ganghwensis</name>
    <dbReference type="NCBI Taxonomy" id="202772"/>
    <lineage>
        <taxon>Bacteria</taxon>
        <taxon>Pseudomonadati</taxon>
        <taxon>Pseudomonadota</taxon>
        <taxon>Gammaproteobacteria</taxon>
        <taxon>Oceanospirillales</taxon>
        <taxon>Zooshikellaceae</taxon>
        <taxon>Zooshikella</taxon>
    </lineage>
</organism>
<dbReference type="AlphaFoldDB" id="A0A4P9VRT5"/>
<keyword evidence="1" id="KW-1134">Transmembrane beta strand</keyword>
<evidence type="ECO:0000256" key="1">
    <source>
        <dbReference type="ARBA" id="ARBA00022452"/>
    </source>
</evidence>
<dbReference type="Pfam" id="PF08479">
    <property type="entry name" value="POTRA_2"/>
    <property type="match status" value="1"/>
</dbReference>
<accession>A0A4P9VRT5</accession>
<evidence type="ECO:0000313" key="6">
    <source>
        <dbReference type="EMBL" id="RDH45776.1"/>
    </source>
</evidence>
<dbReference type="Proteomes" id="UP000257039">
    <property type="component" value="Unassembled WGS sequence"/>
</dbReference>
<keyword evidence="2" id="KW-0812">Transmembrane</keyword>
<dbReference type="Pfam" id="PF03865">
    <property type="entry name" value="ShlB"/>
    <property type="match status" value="1"/>
</dbReference>
<evidence type="ECO:0000259" key="5">
    <source>
        <dbReference type="Pfam" id="PF08479"/>
    </source>
</evidence>
<feature type="domain" description="Haemolysin activator HlyB C-terminal" evidence="4">
    <location>
        <begin position="222"/>
        <end position="501"/>
    </location>
</feature>
<dbReference type="Gene3D" id="2.40.160.50">
    <property type="entry name" value="membrane protein fhac: a member of the omp85/tpsb transporter family"/>
    <property type="match status" value="1"/>
</dbReference>
<evidence type="ECO:0000256" key="3">
    <source>
        <dbReference type="ARBA" id="ARBA00023237"/>
    </source>
</evidence>
<proteinExistence type="predicted"/>
<reference evidence="6 7" key="1">
    <citation type="submission" date="2017-04" db="EMBL/GenBank/DDBJ databases">
        <title>Draft genome sequence of Zooshikella ganghwensis VG4 isolated from Red Sea sediments.</title>
        <authorList>
            <person name="Rehman Z."/>
            <person name="Alam I."/>
            <person name="Kamau A."/>
            <person name="Bajic V."/>
            <person name="Leiknes T."/>
        </authorList>
    </citation>
    <scope>NUCLEOTIDE SEQUENCE [LARGE SCALE GENOMIC DNA]</scope>
    <source>
        <strain evidence="6 7">VG4</strain>
    </source>
</reference>
<comment type="caution">
    <text evidence="6">The sequence shown here is derived from an EMBL/GenBank/DDBJ whole genome shotgun (WGS) entry which is preliminary data.</text>
</comment>
<dbReference type="Gene3D" id="3.10.20.310">
    <property type="entry name" value="membrane protein fhac"/>
    <property type="match status" value="1"/>
</dbReference>
<name>A0A4P9VRT5_9GAMM</name>
<evidence type="ECO:0000313" key="7">
    <source>
        <dbReference type="Proteomes" id="UP000257039"/>
    </source>
</evidence>
<dbReference type="PANTHER" id="PTHR34597">
    <property type="entry name" value="SLR1661 PROTEIN"/>
    <property type="match status" value="1"/>
</dbReference>
<evidence type="ECO:0000256" key="2">
    <source>
        <dbReference type="ARBA" id="ARBA00022692"/>
    </source>
</evidence>
<dbReference type="InterPro" id="IPR051544">
    <property type="entry name" value="TPS_OM_transporter"/>
</dbReference>
<evidence type="ECO:0000259" key="4">
    <source>
        <dbReference type="Pfam" id="PF03865"/>
    </source>
</evidence>
<gene>
    <name evidence="6" type="ORF">B9G39_21280</name>
</gene>